<evidence type="ECO:0000256" key="1">
    <source>
        <dbReference type="SAM" id="MobiDB-lite"/>
    </source>
</evidence>
<feature type="region of interest" description="Disordered" evidence="1">
    <location>
        <begin position="1"/>
        <end position="22"/>
    </location>
</feature>
<protein>
    <submittedName>
        <fullName evidence="2">Uncharacterized protein</fullName>
    </submittedName>
</protein>
<dbReference type="PATRIC" id="fig|83552.4.peg.1308"/>
<feature type="compositionally biased region" description="Polar residues" evidence="1">
    <location>
        <begin position="1"/>
        <end position="21"/>
    </location>
</feature>
<dbReference type="AlphaFoldDB" id="A0A0C1C962"/>
<sequence>MTSYKQIVSNQRNALKSTGPRTETGKALIAQNALKHGVFSKQIVLEEESEKWSFMLSFNRRGFSNNYFGKEH</sequence>
<gene>
    <name evidence="2" type="ORF">DB43_GE00360</name>
</gene>
<dbReference type="Proteomes" id="UP000031307">
    <property type="component" value="Unassembled WGS sequence"/>
</dbReference>
<accession>A0A0C1C962</accession>
<name>A0A0C1C962_9BACT</name>
<evidence type="ECO:0000313" key="3">
    <source>
        <dbReference type="Proteomes" id="UP000031307"/>
    </source>
</evidence>
<organism evidence="2 3">
    <name type="scientific">Parachlamydia acanthamoebae</name>
    <dbReference type="NCBI Taxonomy" id="83552"/>
    <lineage>
        <taxon>Bacteria</taxon>
        <taxon>Pseudomonadati</taxon>
        <taxon>Chlamydiota</taxon>
        <taxon>Chlamydiia</taxon>
        <taxon>Parachlamydiales</taxon>
        <taxon>Parachlamydiaceae</taxon>
        <taxon>Parachlamydia</taxon>
    </lineage>
</organism>
<proteinExistence type="predicted"/>
<evidence type="ECO:0000313" key="2">
    <source>
        <dbReference type="EMBL" id="KIA77555.1"/>
    </source>
</evidence>
<comment type="caution">
    <text evidence="2">The sequence shown here is derived from an EMBL/GenBank/DDBJ whole genome shotgun (WGS) entry which is preliminary data.</text>
</comment>
<dbReference type="RefSeq" id="WP_006341244.1">
    <property type="nucleotide sequence ID" value="NZ_JASBUT010000011.1"/>
</dbReference>
<dbReference type="EMBL" id="JSAM01000074">
    <property type="protein sequence ID" value="KIA77555.1"/>
    <property type="molecule type" value="Genomic_DNA"/>
</dbReference>
<reference evidence="2 3" key="1">
    <citation type="journal article" date="2014" name="Mol. Biol. Evol.">
        <title>Massive expansion of Ubiquitination-related gene families within the Chlamydiae.</title>
        <authorList>
            <person name="Domman D."/>
            <person name="Collingro A."/>
            <person name="Lagkouvardos I."/>
            <person name="Gehre L."/>
            <person name="Weinmaier T."/>
            <person name="Rattei T."/>
            <person name="Subtil A."/>
            <person name="Horn M."/>
        </authorList>
    </citation>
    <scope>NUCLEOTIDE SEQUENCE [LARGE SCALE GENOMIC DNA]</scope>
    <source>
        <strain evidence="2 3">OEW1</strain>
    </source>
</reference>